<protein>
    <submittedName>
        <fullName evidence="2">Uncharacterized protein</fullName>
    </submittedName>
</protein>
<feature type="coiled-coil region" evidence="1">
    <location>
        <begin position="44"/>
        <end position="312"/>
    </location>
</feature>
<name>A0AA39QRX5_9LECA</name>
<keyword evidence="3" id="KW-1185">Reference proteome</keyword>
<comment type="caution">
    <text evidence="2">The sequence shown here is derived from an EMBL/GenBank/DDBJ whole genome shotgun (WGS) entry which is preliminary data.</text>
</comment>
<keyword evidence="1" id="KW-0175">Coiled coil</keyword>
<dbReference type="AlphaFoldDB" id="A0AA39QRX5"/>
<gene>
    <name evidence="2" type="ORF">JMJ35_009141</name>
</gene>
<accession>A0AA39QRX5</accession>
<reference evidence="2" key="1">
    <citation type="submission" date="2023-03" db="EMBL/GenBank/DDBJ databases">
        <title>Complete genome of Cladonia borealis.</title>
        <authorList>
            <person name="Park H."/>
        </authorList>
    </citation>
    <scope>NUCLEOTIDE SEQUENCE</scope>
    <source>
        <strain evidence="2">ANT050790</strain>
    </source>
</reference>
<evidence type="ECO:0000256" key="1">
    <source>
        <dbReference type="SAM" id="Coils"/>
    </source>
</evidence>
<evidence type="ECO:0000313" key="2">
    <source>
        <dbReference type="EMBL" id="KAK0508057.1"/>
    </source>
</evidence>
<proteinExistence type="predicted"/>
<organism evidence="2 3">
    <name type="scientific">Cladonia borealis</name>
    <dbReference type="NCBI Taxonomy" id="184061"/>
    <lineage>
        <taxon>Eukaryota</taxon>
        <taxon>Fungi</taxon>
        <taxon>Dikarya</taxon>
        <taxon>Ascomycota</taxon>
        <taxon>Pezizomycotina</taxon>
        <taxon>Lecanoromycetes</taxon>
        <taxon>OSLEUM clade</taxon>
        <taxon>Lecanoromycetidae</taxon>
        <taxon>Lecanorales</taxon>
        <taxon>Lecanorineae</taxon>
        <taxon>Cladoniaceae</taxon>
        <taxon>Cladonia</taxon>
    </lineage>
</organism>
<dbReference type="SUPFAM" id="SSF57997">
    <property type="entry name" value="Tropomyosin"/>
    <property type="match status" value="1"/>
</dbReference>
<evidence type="ECO:0000313" key="3">
    <source>
        <dbReference type="Proteomes" id="UP001166286"/>
    </source>
</evidence>
<dbReference type="EMBL" id="JAFEKC020000021">
    <property type="protein sequence ID" value="KAK0508057.1"/>
    <property type="molecule type" value="Genomic_DNA"/>
</dbReference>
<dbReference type="Proteomes" id="UP001166286">
    <property type="component" value="Unassembled WGS sequence"/>
</dbReference>
<sequence length="406" mass="47649">MAEVFTRLKAFDAPQKDTFGHAKPIEIYHDDEGIQHAYELVHFYKFHVQAIEELIHRHEDLERRYKESENSRNALATKLHNTEIELKGVKADLEESKENLKREKKAHEKTKADLREAKEDLKKEIVSHQKTTVALEKSKEELRKEQVSHQRTKEMLEESKDELKREKFLHQTTKDKLKTSEEQLKATTSQLQETIDKLEHSLIELRQINTELTKVRGELEESKDMLVQTQSELAKTRNELCKARENYASANKRADENRRQLDEAIRNEKAANVRAREANDRADNLEEERDMLNKEVDNLKKALEKANASSNESCTDLHVIRKPNHTCGNVYIDEIIYGGKAFDDKKTVDTFLQLLKNKTLFEVHNRLFPEDPWHLNLKTLTVVYSVNGKPFQYLNGKEWEKVRFTY</sequence>